<feature type="compositionally biased region" description="Polar residues" evidence="1">
    <location>
        <begin position="412"/>
        <end position="424"/>
    </location>
</feature>
<name>A0A8B6CWX9_MYTGA</name>
<feature type="compositionally biased region" description="Polar residues" evidence="1">
    <location>
        <begin position="565"/>
        <end position="576"/>
    </location>
</feature>
<feature type="region of interest" description="Disordered" evidence="1">
    <location>
        <begin position="244"/>
        <end position="312"/>
    </location>
</feature>
<feature type="region of interest" description="Disordered" evidence="1">
    <location>
        <begin position="741"/>
        <end position="865"/>
    </location>
</feature>
<dbReference type="EMBL" id="UYJE01002444">
    <property type="protein sequence ID" value="VDI10753.1"/>
    <property type="molecule type" value="Genomic_DNA"/>
</dbReference>
<feature type="compositionally biased region" description="Acidic residues" evidence="1">
    <location>
        <begin position="443"/>
        <end position="558"/>
    </location>
</feature>
<feature type="compositionally biased region" description="Basic and acidic residues" evidence="1">
    <location>
        <begin position="1"/>
        <end position="16"/>
    </location>
</feature>
<evidence type="ECO:0000256" key="1">
    <source>
        <dbReference type="SAM" id="MobiDB-lite"/>
    </source>
</evidence>
<organism evidence="2 3">
    <name type="scientific">Mytilus galloprovincialis</name>
    <name type="common">Mediterranean mussel</name>
    <dbReference type="NCBI Taxonomy" id="29158"/>
    <lineage>
        <taxon>Eukaryota</taxon>
        <taxon>Metazoa</taxon>
        <taxon>Spiralia</taxon>
        <taxon>Lophotrochozoa</taxon>
        <taxon>Mollusca</taxon>
        <taxon>Bivalvia</taxon>
        <taxon>Autobranchia</taxon>
        <taxon>Pteriomorphia</taxon>
        <taxon>Mytilida</taxon>
        <taxon>Mytiloidea</taxon>
        <taxon>Mytilidae</taxon>
        <taxon>Mytilinae</taxon>
        <taxon>Mytilus</taxon>
    </lineage>
</organism>
<proteinExistence type="predicted"/>
<feature type="compositionally biased region" description="Basic and acidic residues" evidence="1">
    <location>
        <begin position="773"/>
        <end position="788"/>
    </location>
</feature>
<evidence type="ECO:0008006" key="4">
    <source>
        <dbReference type="Google" id="ProtNLM"/>
    </source>
</evidence>
<feature type="region of interest" description="Disordered" evidence="1">
    <location>
        <begin position="324"/>
        <end position="576"/>
    </location>
</feature>
<dbReference type="GO" id="GO:0017056">
    <property type="term" value="F:structural constituent of nuclear pore"/>
    <property type="evidence" value="ECO:0007669"/>
    <property type="project" value="TreeGrafter"/>
</dbReference>
<evidence type="ECO:0000313" key="3">
    <source>
        <dbReference type="Proteomes" id="UP000596742"/>
    </source>
</evidence>
<protein>
    <recommendedName>
        <fullName evidence="4">Nucleoprotein TPR</fullName>
    </recommendedName>
</protein>
<dbReference type="GO" id="GO:0006406">
    <property type="term" value="P:mRNA export from nucleus"/>
    <property type="evidence" value="ECO:0007669"/>
    <property type="project" value="TreeGrafter"/>
</dbReference>
<dbReference type="AlphaFoldDB" id="A0A8B6CWX9"/>
<feature type="compositionally biased region" description="Polar residues" evidence="1">
    <location>
        <begin position="326"/>
        <end position="339"/>
    </location>
</feature>
<feature type="compositionally biased region" description="Polar residues" evidence="1">
    <location>
        <begin position="281"/>
        <end position="296"/>
    </location>
</feature>
<feature type="compositionally biased region" description="Low complexity" evidence="1">
    <location>
        <begin position="263"/>
        <end position="277"/>
    </location>
</feature>
<dbReference type="Gene3D" id="1.10.287.1490">
    <property type="match status" value="1"/>
</dbReference>
<dbReference type="GO" id="GO:1901673">
    <property type="term" value="P:regulation of mitotic spindle assembly"/>
    <property type="evidence" value="ECO:0007669"/>
    <property type="project" value="TreeGrafter"/>
</dbReference>
<feature type="compositionally biased region" description="Polar residues" evidence="1">
    <location>
        <begin position="431"/>
        <end position="441"/>
    </location>
</feature>
<evidence type="ECO:0000313" key="2">
    <source>
        <dbReference type="EMBL" id="VDI10753.1"/>
    </source>
</evidence>
<sequence>MKVNRSENRNENKGESTEELNQLTTAHAKVKEERDDHEKKVNQSKQVLLTARKKIGSQNEEIQNQNAELEKLRQKIKSEEESSNVTEGRLKSHYESRITSLEKELSELKESAVAASQVPDLKTNIDRLEKEKADLQNNITEQKSKIVELQNKIQQLQKPPKAVAPKTQVARPSPTVAVEGTSQSSEAPPPKTTAPIRPIASPVARAHPTPSQTQANMKATASIRPMPSPLSVAITTPTATVMPTTVSHQEPQEDGVPAAQISPVTTTTRPTQQVQRVIPQQELSDQSLPDSESSQPETVVVEPQQSTVQQTTVVTPMTQTAVATTLVQPTIQPSSSAGTSREGATKRTREDSAEEETEAKRSKVIQHQEAQVIPSIVVTESSDRLQEQLPDYLSAEEETQTEEQTLTGLADDQTQTSEPATLTFTEEDIAGSQQQSDNVDTANVEEEEGDDEDGIIILDEDNEESGEEEYGDENEGDDEDEVEEEEVDIYEEMDEYHDAQEGDEPIQEDDYQGDGDMEEEEGYSQEDDMQADQRGDEDEEEEDDDDAVVVIESDEEDSRMEAQEVENQTTTQANTVSVQPVMLQQQAQPIERQTSVTRAQLTPFIIGSQGYEDGEDGIVPSTPTLYIPMRGDGFAEAISSPMVQQRFTFGLSSSESHSDLAQLESQRACGMDDTRMDLSQLQEGSGRSVPSTPLRTTAPVSISESALAAAAAASQAATESTQGTEEGHSTQDVTGILEEQTEPDSTDTGDNAQGVDDTDGQPGTSADCGEQDGTSRDDTSDRSDEKPKIQPIVWEAGAAIRTQTGHTGQAFRSRPPRRGQPPYQSHNQQRGRGQFSQRGRSPVPRSTRGGARGSRGGMFRSPNMY</sequence>
<dbReference type="OrthoDB" id="343070at2759"/>
<dbReference type="Proteomes" id="UP000596742">
    <property type="component" value="Unassembled WGS sequence"/>
</dbReference>
<accession>A0A8B6CWX9</accession>
<dbReference type="PANTHER" id="PTHR18898:SF2">
    <property type="entry name" value="NUCLEOPROTEIN TPR"/>
    <property type="match status" value="1"/>
</dbReference>
<dbReference type="GO" id="GO:0005643">
    <property type="term" value="C:nuclear pore"/>
    <property type="evidence" value="ECO:0007669"/>
    <property type="project" value="TreeGrafter"/>
</dbReference>
<feature type="compositionally biased region" description="Basic and acidic residues" evidence="1">
    <location>
        <begin position="29"/>
        <end position="41"/>
    </location>
</feature>
<dbReference type="PANTHER" id="PTHR18898">
    <property type="entry name" value="NUCLEOPROTEIN TPR-RELATED"/>
    <property type="match status" value="1"/>
</dbReference>
<gene>
    <name evidence="2" type="ORF">MGAL_10B025619</name>
</gene>
<feature type="compositionally biased region" description="Polar residues" evidence="1">
    <location>
        <begin position="209"/>
        <end position="219"/>
    </location>
</feature>
<reference evidence="2" key="1">
    <citation type="submission" date="2018-11" db="EMBL/GenBank/DDBJ databases">
        <authorList>
            <person name="Alioto T."/>
            <person name="Alioto T."/>
        </authorList>
    </citation>
    <scope>NUCLEOTIDE SEQUENCE</scope>
</reference>
<feature type="compositionally biased region" description="Low complexity" evidence="1">
    <location>
        <begin position="828"/>
        <end position="849"/>
    </location>
</feature>
<feature type="compositionally biased region" description="Low complexity" evidence="1">
    <location>
        <begin position="297"/>
        <end position="312"/>
    </location>
</feature>
<keyword evidence="3" id="KW-1185">Reference proteome</keyword>
<feature type="region of interest" description="Disordered" evidence="1">
    <location>
        <begin position="157"/>
        <end position="231"/>
    </location>
</feature>
<comment type="caution">
    <text evidence="2">The sequence shown here is derived from an EMBL/GenBank/DDBJ whole genome shotgun (WGS) entry which is preliminary data.</text>
</comment>
<feature type="region of interest" description="Disordered" evidence="1">
    <location>
        <begin position="1"/>
        <end position="46"/>
    </location>
</feature>